<sequence>MSENALEVFEVSNGSVRVFGGVYAANDGFFAEIHEQRDGSIRRVDKSDMLPSHEIAVAWMQSRPWFKHSAA</sequence>
<reference evidence="1 2" key="1">
    <citation type="submission" date="2021-02" db="EMBL/GenBank/DDBJ databases">
        <title>Niveibacterium changnyeongensis HC41.</title>
        <authorList>
            <person name="Kang M."/>
        </authorList>
    </citation>
    <scope>NUCLEOTIDE SEQUENCE [LARGE SCALE GENOMIC DNA]</scope>
    <source>
        <strain evidence="1 2">HC41</strain>
    </source>
</reference>
<evidence type="ECO:0000313" key="1">
    <source>
        <dbReference type="EMBL" id="QSI77600.1"/>
    </source>
</evidence>
<protein>
    <submittedName>
        <fullName evidence="1">Uncharacterized protein</fullName>
    </submittedName>
</protein>
<dbReference type="RefSeq" id="WP_172201099.1">
    <property type="nucleotide sequence ID" value="NZ_CP071060.1"/>
</dbReference>
<proteinExistence type="predicted"/>
<organism evidence="1 2">
    <name type="scientific">Niveibacterium microcysteis</name>
    <dbReference type="NCBI Taxonomy" id="2811415"/>
    <lineage>
        <taxon>Bacteria</taxon>
        <taxon>Pseudomonadati</taxon>
        <taxon>Pseudomonadota</taxon>
        <taxon>Betaproteobacteria</taxon>
        <taxon>Rhodocyclales</taxon>
        <taxon>Rhodocyclaceae</taxon>
        <taxon>Niveibacterium</taxon>
    </lineage>
</organism>
<dbReference type="EMBL" id="CP071060">
    <property type="protein sequence ID" value="QSI77600.1"/>
    <property type="molecule type" value="Genomic_DNA"/>
</dbReference>
<evidence type="ECO:0000313" key="2">
    <source>
        <dbReference type="Proteomes" id="UP000663570"/>
    </source>
</evidence>
<dbReference type="Proteomes" id="UP000663570">
    <property type="component" value="Chromosome"/>
</dbReference>
<accession>A0ABX7M764</accession>
<name>A0ABX7M764_9RHOO</name>
<keyword evidence="2" id="KW-1185">Reference proteome</keyword>
<gene>
    <name evidence="1" type="ORF">JY500_02785</name>
</gene>